<proteinExistence type="predicted"/>
<organism evidence="2 3">
    <name type="scientific">Streptomyces lutosisoli</name>
    <dbReference type="NCBI Taxonomy" id="2665721"/>
    <lineage>
        <taxon>Bacteria</taxon>
        <taxon>Bacillati</taxon>
        <taxon>Actinomycetota</taxon>
        <taxon>Actinomycetes</taxon>
        <taxon>Kitasatosporales</taxon>
        <taxon>Streptomycetaceae</taxon>
        <taxon>Streptomyces</taxon>
    </lineage>
</organism>
<keyword evidence="3" id="KW-1185">Reference proteome</keyword>
<feature type="compositionally biased region" description="Basic residues" evidence="1">
    <location>
        <begin position="58"/>
        <end position="67"/>
    </location>
</feature>
<gene>
    <name evidence="2" type="ORF">ACFQZP_07605</name>
</gene>
<dbReference type="RefSeq" id="WP_381265388.1">
    <property type="nucleotide sequence ID" value="NZ_JBHTBI010000155.1"/>
</dbReference>
<reference evidence="3" key="1">
    <citation type="journal article" date="2019" name="Int. J. Syst. Evol. Microbiol.">
        <title>The Global Catalogue of Microorganisms (GCM) 10K type strain sequencing project: providing services to taxonomists for standard genome sequencing and annotation.</title>
        <authorList>
            <consortium name="The Broad Institute Genomics Platform"/>
            <consortium name="The Broad Institute Genome Sequencing Center for Infectious Disease"/>
            <person name="Wu L."/>
            <person name="Ma J."/>
        </authorList>
    </citation>
    <scope>NUCLEOTIDE SEQUENCE [LARGE SCALE GENOMIC DNA]</scope>
    <source>
        <strain evidence="3">CGMCC 4.7198</strain>
    </source>
</reference>
<evidence type="ECO:0000313" key="2">
    <source>
        <dbReference type="EMBL" id="MFD0281539.1"/>
    </source>
</evidence>
<dbReference type="Proteomes" id="UP001596957">
    <property type="component" value="Unassembled WGS sequence"/>
</dbReference>
<evidence type="ECO:0000256" key="1">
    <source>
        <dbReference type="SAM" id="MobiDB-lite"/>
    </source>
</evidence>
<accession>A0ABW2VD90</accession>
<name>A0ABW2VD90_9ACTN</name>
<sequence>MTALGAIRGLDSALGLWADRRLEVREEWAAGLPAGTRGALTGDHPADHARLDGAGREARRRSYRPHAGHTGALRQS</sequence>
<feature type="compositionally biased region" description="Basic and acidic residues" evidence="1">
    <location>
        <begin position="44"/>
        <end position="57"/>
    </location>
</feature>
<protein>
    <submittedName>
        <fullName evidence="2">Uncharacterized protein</fullName>
    </submittedName>
</protein>
<feature type="region of interest" description="Disordered" evidence="1">
    <location>
        <begin position="34"/>
        <end position="76"/>
    </location>
</feature>
<comment type="caution">
    <text evidence="2">The sequence shown here is derived from an EMBL/GenBank/DDBJ whole genome shotgun (WGS) entry which is preliminary data.</text>
</comment>
<dbReference type="EMBL" id="JBHTEC010000001">
    <property type="protein sequence ID" value="MFD0281539.1"/>
    <property type="molecule type" value="Genomic_DNA"/>
</dbReference>
<evidence type="ECO:0000313" key="3">
    <source>
        <dbReference type="Proteomes" id="UP001596957"/>
    </source>
</evidence>